<protein>
    <submittedName>
        <fullName evidence="1">Uncharacterized protein</fullName>
    </submittedName>
</protein>
<proteinExistence type="predicted"/>
<evidence type="ECO:0000313" key="1">
    <source>
        <dbReference type="EMBL" id="JAH63386.1"/>
    </source>
</evidence>
<dbReference type="EMBL" id="GBXM01045191">
    <property type="protein sequence ID" value="JAH63386.1"/>
    <property type="molecule type" value="Transcribed_RNA"/>
</dbReference>
<accession>A0A0E9UC28</accession>
<organism evidence="1">
    <name type="scientific">Anguilla anguilla</name>
    <name type="common">European freshwater eel</name>
    <name type="synonym">Muraena anguilla</name>
    <dbReference type="NCBI Taxonomy" id="7936"/>
    <lineage>
        <taxon>Eukaryota</taxon>
        <taxon>Metazoa</taxon>
        <taxon>Chordata</taxon>
        <taxon>Craniata</taxon>
        <taxon>Vertebrata</taxon>
        <taxon>Euteleostomi</taxon>
        <taxon>Actinopterygii</taxon>
        <taxon>Neopterygii</taxon>
        <taxon>Teleostei</taxon>
        <taxon>Anguilliformes</taxon>
        <taxon>Anguillidae</taxon>
        <taxon>Anguilla</taxon>
    </lineage>
</organism>
<reference evidence="1" key="1">
    <citation type="submission" date="2014-11" db="EMBL/GenBank/DDBJ databases">
        <authorList>
            <person name="Amaro Gonzalez C."/>
        </authorList>
    </citation>
    <scope>NUCLEOTIDE SEQUENCE</scope>
</reference>
<reference evidence="1" key="2">
    <citation type="journal article" date="2015" name="Fish Shellfish Immunol.">
        <title>Early steps in the European eel (Anguilla anguilla)-Vibrio vulnificus interaction in the gills: Role of the RtxA13 toxin.</title>
        <authorList>
            <person name="Callol A."/>
            <person name="Pajuelo D."/>
            <person name="Ebbesson L."/>
            <person name="Teles M."/>
            <person name="MacKenzie S."/>
            <person name="Amaro C."/>
        </authorList>
    </citation>
    <scope>NUCLEOTIDE SEQUENCE</scope>
</reference>
<name>A0A0E9UC28_ANGAN</name>
<sequence length="15" mass="1694">MSLVELCFAVGKKRL</sequence>